<dbReference type="InterPro" id="IPR013320">
    <property type="entry name" value="ConA-like_dom_sf"/>
</dbReference>
<dbReference type="EMBL" id="SNRW01016033">
    <property type="protein sequence ID" value="KAA6369771.1"/>
    <property type="molecule type" value="Genomic_DNA"/>
</dbReference>
<accession>A0A5J4UIB8</accession>
<proteinExistence type="predicted"/>
<sequence>MKESKIEQIFSQLNQTQLICRGFIVRDGSSLLNEVNAIILRDTRVMKIEHGARSIKNSAMTVPFDPEIRIGENGVVHCNMVFTGKNTIRVGIVSTISDITKEISNIRYFPGFDQNSVGFQQSGEIIIHHEWIKGGSPFGEGDVVGMEVNMLTNPRTLHFFVNGIQKMHFITGIPEKFRFCGYLNQEGGQFIVHSLQKLDAPKVVSVPRSVEINWAI</sequence>
<name>A0A5J4UIB8_9EUKA</name>
<evidence type="ECO:0000313" key="2">
    <source>
        <dbReference type="Proteomes" id="UP000324800"/>
    </source>
</evidence>
<dbReference type="AlphaFoldDB" id="A0A5J4UIB8"/>
<dbReference type="InterPro" id="IPR043136">
    <property type="entry name" value="B30.2/SPRY_sf"/>
</dbReference>
<protein>
    <recommendedName>
        <fullName evidence="3">B30.2/SPRY domain-containing protein</fullName>
    </recommendedName>
</protein>
<reference evidence="1 2" key="1">
    <citation type="submission" date="2019-03" db="EMBL/GenBank/DDBJ databases">
        <title>Single cell metagenomics reveals metabolic interactions within the superorganism composed of flagellate Streblomastix strix and complex community of Bacteroidetes bacteria on its surface.</title>
        <authorList>
            <person name="Treitli S.C."/>
            <person name="Kolisko M."/>
            <person name="Husnik F."/>
            <person name="Keeling P."/>
            <person name="Hampl V."/>
        </authorList>
    </citation>
    <scope>NUCLEOTIDE SEQUENCE [LARGE SCALE GENOMIC DNA]</scope>
    <source>
        <strain evidence="1">ST1C</strain>
    </source>
</reference>
<organism evidence="1 2">
    <name type="scientific">Streblomastix strix</name>
    <dbReference type="NCBI Taxonomy" id="222440"/>
    <lineage>
        <taxon>Eukaryota</taxon>
        <taxon>Metamonada</taxon>
        <taxon>Preaxostyla</taxon>
        <taxon>Oxymonadida</taxon>
        <taxon>Streblomastigidae</taxon>
        <taxon>Streblomastix</taxon>
    </lineage>
</organism>
<dbReference type="Gene3D" id="2.60.120.920">
    <property type="match status" value="1"/>
</dbReference>
<evidence type="ECO:0008006" key="3">
    <source>
        <dbReference type="Google" id="ProtNLM"/>
    </source>
</evidence>
<gene>
    <name evidence="1" type="ORF">EZS28_034702</name>
</gene>
<dbReference type="OrthoDB" id="445357at2759"/>
<comment type="caution">
    <text evidence="1">The sequence shown here is derived from an EMBL/GenBank/DDBJ whole genome shotgun (WGS) entry which is preliminary data.</text>
</comment>
<evidence type="ECO:0000313" key="1">
    <source>
        <dbReference type="EMBL" id="KAA6369771.1"/>
    </source>
</evidence>
<dbReference type="SUPFAM" id="SSF49899">
    <property type="entry name" value="Concanavalin A-like lectins/glucanases"/>
    <property type="match status" value="1"/>
</dbReference>
<dbReference type="Proteomes" id="UP000324800">
    <property type="component" value="Unassembled WGS sequence"/>
</dbReference>